<dbReference type="GO" id="GO:0009507">
    <property type="term" value="C:chloroplast"/>
    <property type="evidence" value="ECO:0000318"/>
    <property type="project" value="GO_Central"/>
</dbReference>
<dbReference type="SUPFAM" id="SSF52540">
    <property type="entry name" value="P-loop containing nucleoside triphosphate hydrolases"/>
    <property type="match status" value="1"/>
</dbReference>
<dbReference type="HAMAP" id="MF_00109">
    <property type="entry name" value="Shikimate_kinase"/>
    <property type="match status" value="1"/>
</dbReference>
<keyword evidence="6" id="KW-0028">Amino-acid biosynthesis</keyword>
<dbReference type="InterPro" id="IPR027417">
    <property type="entry name" value="P-loop_NTPase"/>
</dbReference>
<dbReference type="Proteomes" id="UP000235220">
    <property type="component" value="Chromosome 6"/>
</dbReference>
<evidence type="ECO:0000256" key="3">
    <source>
        <dbReference type="ARBA" id="ARBA00004842"/>
    </source>
</evidence>
<evidence type="ECO:0000256" key="6">
    <source>
        <dbReference type="ARBA" id="ARBA00022605"/>
    </source>
</evidence>
<evidence type="ECO:0000256" key="5">
    <source>
        <dbReference type="ARBA" id="ARBA00012154"/>
    </source>
</evidence>
<dbReference type="GO" id="GO:0009073">
    <property type="term" value="P:aromatic amino acid family biosynthetic process"/>
    <property type="evidence" value="ECO:0007669"/>
    <property type="project" value="UniProtKB-KW"/>
</dbReference>
<evidence type="ECO:0000313" key="14">
    <source>
        <dbReference type="RefSeq" id="XP_018835135.2"/>
    </source>
</evidence>
<evidence type="ECO:0000256" key="11">
    <source>
        <dbReference type="ARBA" id="ARBA00023141"/>
    </source>
</evidence>
<dbReference type="Pfam" id="PF01202">
    <property type="entry name" value="SKI"/>
    <property type="match status" value="1"/>
</dbReference>
<keyword evidence="7" id="KW-0808">Transferase</keyword>
<evidence type="ECO:0000256" key="12">
    <source>
        <dbReference type="ARBA" id="ARBA00048567"/>
    </source>
</evidence>
<dbReference type="GO" id="GO:0004765">
    <property type="term" value="F:shikimate kinase activity"/>
    <property type="evidence" value="ECO:0000318"/>
    <property type="project" value="GO_Central"/>
</dbReference>
<comment type="similarity">
    <text evidence="4">Belongs to the shikimate kinase family.</text>
</comment>
<dbReference type="UniPathway" id="UPA00053">
    <property type="reaction ID" value="UER00088"/>
</dbReference>
<dbReference type="KEGG" id="jre:109002028"/>
<dbReference type="GO" id="GO:0005524">
    <property type="term" value="F:ATP binding"/>
    <property type="evidence" value="ECO:0007669"/>
    <property type="project" value="UniProtKB-KW"/>
</dbReference>
<proteinExistence type="inferred from homology"/>
<evidence type="ECO:0000313" key="13">
    <source>
        <dbReference type="Proteomes" id="UP000235220"/>
    </source>
</evidence>
<dbReference type="Gene3D" id="3.40.50.300">
    <property type="entry name" value="P-loop containing nucleotide triphosphate hydrolases"/>
    <property type="match status" value="1"/>
</dbReference>
<dbReference type="RefSeq" id="XP_018835135.2">
    <property type="nucleotide sequence ID" value="XM_018979590.2"/>
</dbReference>
<organism evidence="13 14">
    <name type="scientific">Juglans regia</name>
    <name type="common">English walnut</name>
    <dbReference type="NCBI Taxonomy" id="51240"/>
    <lineage>
        <taxon>Eukaryota</taxon>
        <taxon>Viridiplantae</taxon>
        <taxon>Streptophyta</taxon>
        <taxon>Embryophyta</taxon>
        <taxon>Tracheophyta</taxon>
        <taxon>Spermatophyta</taxon>
        <taxon>Magnoliopsida</taxon>
        <taxon>eudicotyledons</taxon>
        <taxon>Gunneridae</taxon>
        <taxon>Pentapetalae</taxon>
        <taxon>rosids</taxon>
        <taxon>fabids</taxon>
        <taxon>Fagales</taxon>
        <taxon>Juglandaceae</taxon>
        <taxon>Juglans</taxon>
    </lineage>
</organism>
<dbReference type="Gramene" id="Jr06_01150_p1">
    <property type="protein sequence ID" value="cds.Jr06_01150_p1"/>
    <property type="gene ID" value="Jr06_01150"/>
</dbReference>
<dbReference type="CDD" id="cd00464">
    <property type="entry name" value="SK"/>
    <property type="match status" value="1"/>
</dbReference>
<dbReference type="EC" id="2.7.1.71" evidence="5"/>
<sequence>MEVTCGAASQFSALMIGSKRIRRKPNMAVVPLNQREIKECVIKICDLSRKGMCRRQRRFDFRLSHSSNHSQVLESGNLCAAFNEDWLLKNKAQEVASCLNGRSIFLLGMMGSGKTTVGRVLSEALGYSFVDSDAHVEQAMSGTSVAQIFKQRGESFFRDHESEALRKLSLVPRQVVATGGGVVVRPINWKFMRQGITVYLDVPLDALARRIAAVGTDSRPLLHFDSGDAYTTAFVGLFTLTKKRSEAYADADTTVSLLDLAANLHLEDVSDITPTAIAIEVLVEIEEFLLGENGRSLRMYP</sequence>
<dbReference type="STRING" id="51240.A0A2I4FU20"/>
<keyword evidence="9" id="KW-0418">Kinase</keyword>
<protein>
    <recommendedName>
        <fullName evidence="5">shikimate kinase</fullName>
        <ecNumber evidence="5">2.7.1.71</ecNumber>
    </recommendedName>
</protein>
<dbReference type="OrthoDB" id="197068at2759"/>
<keyword evidence="10" id="KW-0067">ATP-binding</keyword>
<dbReference type="InterPro" id="IPR023000">
    <property type="entry name" value="Shikimate_kinase_CS"/>
</dbReference>
<accession>A0A2I4FU20</accession>
<dbReference type="InterPro" id="IPR000623">
    <property type="entry name" value="Shikimate_kinase/TSH1"/>
</dbReference>
<reference evidence="14" key="1">
    <citation type="submission" date="2025-08" db="UniProtKB">
        <authorList>
            <consortium name="RefSeq"/>
        </authorList>
    </citation>
    <scope>IDENTIFICATION</scope>
    <source>
        <tissue evidence="14">Leaves</tissue>
    </source>
</reference>
<dbReference type="PRINTS" id="PR01100">
    <property type="entry name" value="SHIKIMTKNASE"/>
</dbReference>
<name>A0A2I4FU20_JUGRE</name>
<evidence type="ECO:0000256" key="8">
    <source>
        <dbReference type="ARBA" id="ARBA00022741"/>
    </source>
</evidence>
<dbReference type="PROSITE" id="PS01128">
    <property type="entry name" value="SHIKIMATE_KINASE"/>
    <property type="match status" value="1"/>
</dbReference>
<dbReference type="Gramene" id="Jr06_01140_p1">
    <property type="protein sequence ID" value="cds.Jr06_01140_p1"/>
    <property type="gene ID" value="Jr06_01140"/>
</dbReference>
<evidence type="ECO:0000256" key="9">
    <source>
        <dbReference type="ARBA" id="ARBA00022777"/>
    </source>
</evidence>
<dbReference type="PANTHER" id="PTHR21087">
    <property type="entry name" value="SHIKIMATE KINASE"/>
    <property type="match status" value="1"/>
</dbReference>
<comment type="subcellular location">
    <subcellularLocation>
        <location evidence="2">Plastid</location>
        <location evidence="2">Chloroplast</location>
    </subcellularLocation>
</comment>
<comment type="pathway">
    <text evidence="3">Metabolic intermediate biosynthesis; chorismate biosynthesis; chorismate from D-erythrose 4-phosphate and phosphoenolpyruvate: step 5/7.</text>
</comment>
<dbReference type="PANTHER" id="PTHR21087:SF20">
    <property type="entry name" value="SHIKIMATE KINASE"/>
    <property type="match status" value="1"/>
</dbReference>
<keyword evidence="8" id="KW-0547">Nucleotide-binding</keyword>
<keyword evidence="11" id="KW-0057">Aromatic amino acid biosynthesis</keyword>
<evidence type="ECO:0000256" key="4">
    <source>
        <dbReference type="ARBA" id="ARBA00006997"/>
    </source>
</evidence>
<evidence type="ECO:0000256" key="7">
    <source>
        <dbReference type="ARBA" id="ARBA00022679"/>
    </source>
</evidence>
<comment type="function">
    <text evidence="1">Catalyzes the specific phosphorylation of the 3-hydroxyl group of shikimic acid using ATP as a cosubstrate.</text>
</comment>
<dbReference type="GeneID" id="109002028"/>
<evidence type="ECO:0000256" key="1">
    <source>
        <dbReference type="ARBA" id="ARBA00002641"/>
    </source>
</evidence>
<gene>
    <name evidence="14" type="primary">LOC109002028</name>
</gene>
<dbReference type="FunFam" id="3.40.50.300:FF:001033">
    <property type="entry name" value="Shikimate kinase 2, chloroplastic"/>
    <property type="match status" value="1"/>
</dbReference>
<dbReference type="InterPro" id="IPR031322">
    <property type="entry name" value="Shikimate/glucono_kinase"/>
</dbReference>
<dbReference type="GO" id="GO:0009423">
    <property type="term" value="P:chorismate biosynthetic process"/>
    <property type="evidence" value="ECO:0007669"/>
    <property type="project" value="UniProtKB-UniPathway"/>
</dbReference>
<keyword evidence="13" id="KW-1185">Reference proteome</keyword>
<comment type="catalytic activity">
    <reaction evidence="12">
        <text>shikimate + ATP = 3-phosphoshikimate + ADP + H(+)</text>
        <dbReference type="Rhea" id="RHEA:13121"/>
        <dbReference type="ChEBI" id="CHEBI:15378"/>
        <dbReference type="ChEBI" id="CHEBI:30616"/>
        <dbReference type="ChEBI" id="CHEBI:36208"/>
        <dbReference type="ChEBI" id="CHEBI:145989"/>
        <dbReference type="ChEBI" id="CHEBI:456216"/>
        <dbReference type="EC" id="2.7.1.71"/>
    </reaction>
</comment>
<evidence type="ECO:0000256" key="2">
    <source>
        <dbReference type="ARBA" id="ARBA00004229"/>
    </source>
</evidence>
<dbReference type="AlphaFoldDB" id="A0A2I4FU20"/>
<evidence type="ECO:0000256" key="10">
    <source>
        <dbReference type="ARBA" id="ARBA00022840"/>
    </source>
</evidence>
<dbReference type="GO" id="GO:0008652">
    <property type="term" value="P:amino acid biosynthetic process"/>
    <property type="evidence" value="ECO:0007669"/>
    <property type="project" value="UniProtKB-KW"/>
</dbReference>